<accession>S6AE29</accession>
<name>S6AE29_SULDS</name>
<dbReference type="Gene3D" id="1.10.3320.10">
    <property type="entry name" value="pa2218 like domain"/>
    <property type="match status" value="1"/>
</dbReference>
<dbReference type="OrthoDB" id="2509690at2"/>
<dbReference type="Proteomes" id="UP000015559">
    <property type="component" value="Plasmid pSCD"/>
</dbReference>
<dbReference type="HOGENOM" id="CLU_087508_0_0_4"/>
<evidence type="ECO:0000313" key="4">
    <source>
        <dbReference type="EMBL" id="BAN36888.1"/>
    </source>
</evidence>
<keyword evidence="4" id="KW-0614">Plasmid</keyword>
<dbReference type="Gene3D" id="3.30.1330.20">
    <property type="entry name" value="Tubulin/FtsZ, C-terminal domain"/>
    <property type="match status" value="1"/>
</dbReference>
<dbReference type="SUPFAM" id="SSF143555">
    <property type="entry name" value="FwdE-like"/>
    <property type="match status" value="1"/>
</dbReference>
<keyword evidence="1" id="KW-0547">Nucleotide-binding</keyword>
<dbReference type="InterPro" id="IPR023288">
    <property type="entry name" value="Pa2218-like_dom_sf"/>
</dbReference>
<reference evidence="4 5" key="1">
    <citation type="journal article" date="2012" name="Appl. Environ. Microbiol.">
        <title>Draft genome sequence of a psychrotolerant sulfur-oxidizing bacterium, Sulfuricella denitrificans skB26, and proteomic insights into cold adaptation.</title>
        <authorList>
            <person name="Watanabe T."/>
            <person name="Kojima H."/>
            <person name="Fukui M."/>
        </authorList>
    </citation>
    <scope>NUCLEOTIDE SEQUENCE [LARGE SCALE GENOMIC DNA]</scope>
    <source>
        <strain evidence="5">skB26</strain>
        <plasmid evidence="4 5">pSCD</plasmid>
    </source>
</reference>
<dbReference type="PANTHER" id="PTHR39418:SF1">
    <property type="entry name" value="DEHYDROGENASE"/>
    <property type="match status" value="1"/>
</dbReference>
<dbReference type="KEGG" id="sdr:SCD_n03089"/>
<dbReference type="GO" id="GO:0005525">
    <property type="term" value="F:GTP binding"/>
    <property type="evidence" value="ECO:0007669"/>
    <property type="project" value="UniProtKB-KW"/>
</dbReference>
<dbReference type="InterPro" id="IPR053194">
    <property type="entry name" value="tRNA_methyltr_O"/>
</dbReference>
<dbReference type="EMBL" id="AP013067">
    <property type="protein sequence ID" value="BAN36888.1"/>
    <property type="molecule type" value="Genomic_DNA"/>
</dbReference>
<geneLocation type="plasmid" evidence="4 5">
    <name>pSCD</name>
</geneLocation>
<feature type="domain" description="Formylmethanofuran dehydrogenase subunit E" evidence="3">
    <location>
        <begin position="16"/>
        <end position="152"/>
    </location>
</feature>
<evidence type="ECO:0000256" key="1">
    <source>
        <dbReference type="ARBA" id="ARBA00022741"/>
    </source>
</evidence>
<gene>
    <name evidence="4" type="ORF">SCD_n03089</name>
</gene>
<sequence>MSANDDKQILLETLKFHGHRCWASVVGVRIGLAALRVLGVKRSGGRQLHAFVEIGEDHGGMCFGDGVQFTTGCTLGKGNMEKIPYGKLAVTLIERASNRAVRVSYKPTLAKQIAASAFMVKRGQGMEPDAIPEAEQMELVDLVWNAPESDVLSIGEVFQFEREWLPETMGFTPCAACGELTARAYVRVVGEKHVCIPCSGYER</sequence>
<organism evidence="4 5">
    <name type="scientific">Sulfuricella denitrificans (strain DSM 22764 / NBRC 105220 / skB26)</name>
    <dbReference type="NCBI Taxonomy" id="1163617"/>
    <lineage>
        <taxon>Bacteria</taxon>
        <taxon>Pseudomonadati</taxon>
        <taxon>Pseudomonadota</taxon>
        <taxon>Betaproteobacteria</taxon>
        <taxon>Nitrosomonadales</taxon>
        <taxon>Sulfuricellaceae</taxon>
        <taxon>Sulfuricella</taxon>
    </lineage>
</organism>
<dbReference type="RefSeq" id="WP_009207807.1">
    <property type="nucleotide sequence ID" value="NC_022358.1"/>
</dbReference>
<dbReference type="AlphaFoldDB" id="S6AE29"/>
<keyword evidence="5" id="KW-1185">Reference proteome</keyword>
<protein>
    <submittedName>
        <fullName evidence="4">Formylmethanofuran dehydrogenase subunit E</fullName>
    </submittedName>
</protein>
<keyword evidence="2" id="KW-0342">GTP-binding</keyword>
<evidence type="ECO:0000256" key="2">
    <source>
        <dbReference type="ARBA" id="ARBA00023134"/>
    </source>
</evidence>
<evidence type="ECO:0000259" key="3">
    <source>
        <dbReference type="Pfam" id="PF02663"/>
    </source>
</evidence>
<proteinExistence type="predicted"/>
<dbReference type="InterPro" id="IPR037103">
    <property type="entry name" value="Tubulin/FtsZ-like_C"/>
</dbReference>
<dbReference type="PANTHER" id="PTHR39418">
    <property type="entry name" value="DEHYDROGENASE-RELATED"/>
    <property type="match status" value="1"/>
</dbReference>
<dbReference type="Pfam" id="PF02663">
    <property type="entry name" value="FmdE"/>
    <property type="match status" value="1"/>
</dbReference>
<evidence type="ECO:0000313" key="5">
    <source>
        <dbReference type="Proteomes" id="UP000015559"/>
    </source>
</evidence>
<dbReference type="InterPro" id="IPR003814">
    <property type="entry name" value="FmdEsu_dom"/>
</dbReference>